<keyword evidence="2 7" id="KW-0813">Transport</keyword>
<keyword evidence="6 7" id="KW-0472">Membrane</keyword>
<dbReference type="GO" id="GO:0055085">
    <property type="term" value="P:transmembrane transport"/>
    <property type="evidence" value="ECO:0007669"/>
    <property type="project" value="InterPro"/>
</dbReference>
<feature type="transmembrane region" description="Helical" evidence="7">
    <location>
        <begin position="224"/>
        <end position="245"/>
    </location>
</feature>
<comment type="similarity">
    <text evidence="7">Belongs to the binding-protein-dependent transport system permease family.</text>
</comment>
<protein>
    <submittedName>
        <fullName evidence="9">Peptide/nickel transport system permease protein</fullName>
    </submittedName>
</protein>
<accession>A0A1H7N1D0</accession>
<gene>
    <name evidence="9" type="ORF">SAMN05443999_10415</name>
</gene>
<evidence type="ECO:0000256" key="1">
    <source>
        <dbReference type="ARBA" id="ARBA00004651"/>
    </source>
</evidence>
<dbReference type="PANTHER" id="PTHR43386:SF26">
    <property type="entry name" value="ABC TRANSPORTER PERMEASE PROTEIN"/>
    <property type="match status" value="1"/>
</dbReference>
<proteinExistence type="inferred from homology"/>
<keyword evidence="5 7" id="KW-1133">Transmembrane helix</keyword>
<feature type="domain" description="ABC transmembrane type-1" evidence="8">
    <location>
        <begin position="101"/>
        <end position="301"/>
    </location>
</feature>
<dbReference type="EMBL" id="FOAG01000004">
    <property type="protein sequence ID" value="SEL17406.1"/>
    <property type="molecule type" value="Genomic_DNA"/>
</dbReference>
<sequence>MTDTTQSRTTASTLARLLDSDIAWNFRHSWTARISSVLILILFAAALFAPMLATQNPYDISQLLLLDSELPPAWVEGGDPRYLLGTDEQARDVYSSILYGLRLSLIVGFASVALAAVVGISLGLLGGFVGGMVDGAIMRVADILLSFPAILVALLVNGIARGVLPPDRHADAAIWVLILAIGLTNWVQYARTVRGSTMVERQKEYVQAARINGVSGMGIMMNHILPNVLGPVLVIATINLGMAVLTEATLSFLGVGMPATQPSLGTLIRIGNEYLFSGIWWVVIFPSVVLVALVLAVNLLGDWLRDALNPKLR</sequence>
<evidence type="ECO:0000256" key="4">
    <source>
        <dbReference type="ARBA" id="ARBA00022692"/>
    </source>
</evidence>
<dbReference type="RefSeq" id="WP_093034368.1">
    <property type="nucleotide sequence ID" value="NZ_FOAG01000004.1"/>
</dbReference>
<dbReference type="Proteomes" id="UP000199582">
    <property type="component" value="Unassembled WGS sequence"/>
</dbReference>
<evidence type="ECO:0000256" key="5">
    <source>
        <dbReference type="ARBA" id="ARBA00022989"/>
    </source>
</evidence>
<dbReference type="AlphaFoldDB" id="A0A1H7N1D0"/>
<evidence type="ECO:0000259" key="8">
    <source>
        <dbReference type="PROSITE" id="PS50928"/>
    </source>
</evidence>
<dbReference type="InterPro" id="IPR035906">
    <property type="entry name" value="MetI-like_sf"/>
</dbReference>
<dbReference type="CDD" id="cd06261">
    <property type="entry name" value="TM_PBP2"/>
    <property type="match status" value="1"/>
</dbReference>
<dbReference type="Pfam" id="PF12911">
    <property type="entry name" value="OppC_N"/>
    <property type="match status" value="1"/>
</dbReference>
<feature type="transmembrane region" description="Helical" evidence="7">
    <location>
        <begin position="279"/>
        <end position="301"/>
    </location>
</feature>
<evidence type="ECO:0000256" key="2">
    <source>
        <dbReference type="ARBA" id="ARBA00022448"/>
    </source>
</evidence>
<evidence type="ECO:0000256" key="6">
    <source>
        <dbReference type="ARBA" id="ARBA00023136"/>
    </source>
</evidence>
<comment type="subcellular location">
    <subcellularLocation>
        <location evidence="1 7">Cell membrane</location>
        <topology evidence="1 7">Multi-pass membrane protein</topology>
    </subcellularLocation>
</comment>
<feature type="transmembrane region" description="Helical" evidence="7">
    <location>
        <begin position="103"/>
        <end position="128"/>
    </location>
</feature>
<dbReference type="InterPro" id="IPR000515">
    <property type="entry name" value="MetI-like"/>
</dbReference>
<dbReference type="InterPro" id="IPR025966">
    <property type="entry name" value="OppC_N"/>
</dbReference>
<dbReference type="GO" id="GO:0005886">
    <property type="term" value="C:plasma membrane"/>
    <property type="evidence" value="ECO:0007669"/>
    <property type="project" value="UniProtKB-SubCell"/>
</dbReference>
<evidence type="ECO:0000256" key="3">
    <source>
        <dbReference type="ARBA" id="ARBA00022475"/>
    </source>
</evidence>
<feature type="transmembrane region" description="Helical" evidence="7">
    <location>
        <begin position="34"/>
        <end position="53"/>
    </location>
</feature>
<dbReference type="InterPro" id="IPR050366">
    <property type="entry name" value="BP-dependent_transpt_permease"/>
</dbReference>
<keyword evidence="10" id="KW-1185">Reference proteome</keyword>
<dbReference type="Gene3D" id="1.10.3720.10">
    <property type="entry name" value="MetI-like"/>
    <property type="match status" value="1"/>
</dbReference>
<name>A0A1H7N1D0_9RHOB</name>
<dbReference type="STRING" id="1287727.SAMN05443999_10415"/>
<dbReference type="PROSITE" id="PS50928">
    <property type="entry name" value="ABC_TM1"/>
    <property type="match status" value="1"/>
</dbReference>
<dbReference type="SUPFAM" id="SSF161098">
    <property type="entry name" value="MetI-like"/>
    <property type="match status" value="1"/>
</dbReference>
<evidence type="ECO:0000256" key="7">
    <source>
        <dbReference type="RuleBase" id="RU363032"/>
    </source>
</evidence>
<keyword evidence="4 7" id="KW-0812">Transmembrane</keyword>
<feature type="transmembrane region" description="Helical" evidence="7">
    <location>
        <begin position="140"/>
        <end position="160"/>
    </location>
</feature>
<feature type="transmembrane region" description="Helical" evidence="7">
    <location>
        <begin position="172"/>
        <end position="189"/>
    </location>
</feature>
<reference evidence="9 10" key="1">
    <citation type="submission" date="2016-10" db="EMBL/GenBank/DDBJ databases">
        <authorList>
            <person name="de Groot N.N."/>
        </authorList>
    </citation>
    <scope>NUCLEOTIDE SEQUENCE [LARGE SCALE GENOMIC DNA]</scope>
    <source>
        <strain evidence="9 10">DSM 100674</strain>
    </source>
</reference>
<evidence type="ECO:0000313" key="10">
    <source>
        <dbReference type="Proteomes" id="UP000199582"/>
    </source>
</evidence>
<organism evidence="9 10">
    <name type="scientific">Roseovarius azorensis</name>
    <dbReference type="NCBI Taxonomy" id="1287727"/>
    <lineage>
        <taxon>Bacteria</taxon>
        <taxon>Pseudomonadati</taxon>
        <taxon>Pseudomonadota</taxon>
        <taxon>Alphaproteobacteria</taxon>
        <taxon>Rhodobacterales</taxon>
        <taxon>Roseobacteraceae</taxon>
        <taxon>Roseovarius</taxon>
    </lineage>
</organism>
<dbReference type="OrthoDB" id="9766870at2"/>
<dbReference type="Pfam" id="PF00528">
    <property type="entry name" value="BPD_transp_1"/>
    <property type="match status" value="1"/>
</dbReference>
<dbReference type="PANTHER" id="PTHR43386">
    <property type="entry name" value="OLIGOPEPTIDE TRANSPORT SYSTEM PERMEASE PROTEIN APPC"/>
    <property type="match status" value="1"/>
</dbReference>
<evidence type="ECO:0000313" key="9">
    <source>
        <dbReference type="EMBL" id="SEL17406.1"/>
    </source>
</evidence>
<keyword evidence="3" id="KW-1003">Cell membrane</keyword>